<proteinExistence type="predicted"/>
<reference evidence="7 8" key="1">
    <citation type="submission" date="2021-02" db="EMBL/GenBank/DDBJ databases">
        <title>Characterization of Marinitoga sp. nov. str. BP5-C20A.</title>
        <authorList>
            <person name="Erauso G."/>
            <person name="Postec A."/>
        </authorList>
    </citation>
    <scope>NUCLEOTIDE SEQUENCE [LARGE SCALE GENOMIC DNA]</scope>
    <source>
        <strain evidence="7 8">BP5-C20A</strain>
    </source>
</reference>
<dbReference type="Pfam" id="PF00580">
    <property type="entry name" value="UvrD-helicase"/>
    <property type="match status" value="1"/>
</dbReference>
<feature type="binding site" evidence="5">
    <location>
        <begin position="116"/>
        <end position="123"/>
    </location>
    <ligand>
        <name>ATP</name>
        <dbReference type="ChEBI" id="CHEBI:30616"/>
    </ligand>
</feature>
<dbReference type="InterPro" id="IPR014016">
    <property type="entry name" value="UvrD-like_ATP-bd"/>
</dbReference>
<dbReference type="PROSITE" id="PS51198">
    <property type="entry name" value="UVRD_HELICASE_ATP_BIND"/>
    <property type="match status" value="1"/>
</dbReference>
<dbReference type="PANTHER" id="PTHR11070:SF30">
    <property type="entry name" value="F-BOX DNA HELICASE 1"/>
    <property type="match status" value="1"/>
</dbReference>
<keyword evidence="1 5" id="KW-0547">Nucleotide-binding</keyword>
<name>A0ABY8PQV3_9BACT</name>
<evidence type="ECO:0000313" key="8">
    <source>
        <dbReference type="Proteomes" id="UP001232493"/>
    </source>
</evidence>
<dbReference type="InterPro" id="IPR000212">
    <property type="entry name" value="DNA_helicase_UvrD/REP"/>
</dbReference>
<dbReference type="SUPFAM" id="SSF52540">
    <property type="entry name" value="P-loop containing nucleoside triphosphate hydrolases"/>
    <property type="match status" value="1"/>
</dbReference>
<accession>A0ABY8PQV3</accession>
<evidence type="ECO:0000259" key="6">
    <source>
        <dbReference type="PROSITE" id="PS51198"/>
    </source>
</evidence>
<dbReference type="EMBL" id="CP069362">
    <property type="protein sequence ID" value="WGS64997.1"/>
    <property type="molecule type" value="Genomic_DNA"/>
</dbReference>
<dbReference type="InterPro" id="IPR027417">
    <property type="entry name" value="P-loop_NTPase"/>
</dbReference>
<evidence type="ECO:0000256" key="2">
    <source>
        <dbReference type="ARBA" id="ARBA00022801"/>
    </source>
</evidence>
<evidence type="ECO:0000256" key="3">
    <source>
        <dbReference type="ARBA" id="ARBA00022806"/>
    </source>
</evidence>
<gene>
    <name evidence="7" type="ORF">JRV97_00120</name>
</gene>
<keyword evidence="4 5" id="KW-0067">ATP-binding</keyword>
<protein>
    <submittedName>
        <fullName evidence="7">UvrD-helicase domain-containing protein</fullName>
    </submittedName>
</protein>
<dbReference type="Proteomes" id="UP001232493">
    <property type="component" value="Chromosome"/>
</dbReference>
<evidence type="ECO:0000256" key="4">
    <source>
        <dbReference type="ARBA" id="ARBA00022840"/>
    </source>
</evidence>
<keyword evidence="8" id="KW-1185">Reference proteome</keyword>
<sequence length="603" mass="71566">MSTGIKMCPKCDEIVENNEKICPNCNSFFLTKKCPRCNEIMKDNIKKCWNCGWDFGNKKKRKKNKKIDFYKLYIEEIENTEFGNSLVQNKKNYIKLTNEQIEIIKKAKNNNLIINAFAGSGKSTTLLSIAYALKNKSFLFLAFNKSVKVEIEEKIKKAKLNNVKVLTTHGLAYKFAKRDLNFKKLGKELNTSEISKILNIDIFIADLVKTAFNDFCNGNFTNVSDETIEEILNSNHKLKIIREQKDYIKDKILKIWDLYMDKKLDITHNVYLKYFQMNIKKYINYIKFDYVLLDEAQDTNEVVLDIFKNLRGKKIIVGDPHQQIYSFRGSINALYKIRNEINAEILYLTKTFRFSNYIADKANFILKNFKSEEKEIISFKEDNDKNIENICYITRTNATLIKLIEKFKDYEIKLIRSPKEIFHLPINIYYFIKYLKDEKYKDYVNEKWLLNFKSLDNLKDYAEEFEDYELISAINIVEDYEEKLFDLLKSAEEKYSRNKGRVFLTTAHTSKGLEWDKVIICHDFQNILELLKKEKYKTVKEFQKNYSTHLKNLINGIIGHFKHQYIIDEINLFYVAITRAKKELKIYSNKEIFNIDINKRLEE</sequence>
<organism evidence="7 8">
    <name type="scientific">Marinitoga aeolica</name>
    <dbReference type="NCBI Taxonomy" id="2809031"/>
    <lineage>
        <taxon>Bacteria</taxon>
        <taxon>Thermotogati</taxon>
        <taxon>Thermotogota</taxon>
        <taxon>Thermotogae</taxon>
        <taxon>Petrotogales</taxon>
        <taxon>Petrotogaceae</taxon>
        <taxon>Marinitoga</taxon>
    </lineage>
</organism>
<keyword evidence="2 5" id="KW-0378">Hydrolase</keyword>
<evidence type="ECO:0000256" key="1">
    <source>
        <dbReference type="ARBA" id="ARBA00022741"/>
    </source>
</evidence>
<feature type="domain" description="UvrD-like helicase ATP-binding" evidence="6">
    <location>
        <begin position="95"/>
        <end position="355"/>
    </location>
</feature>
<dbReference type="RefSeq" id="WP_280999054.1">
    <property type="nucleotide sequence ID" value="NZ_CP069362.1"/>
</dbReference>
<evidence type="ECO:0000256" key="5">
    <source>
        <dbReference type="PROSITE-ProRule" id="PRU00560"/>
    </source>
</evidence>
<keyword evidence="3 5" id="KW-0347">Helicase</keyword>
<dbReference type="PANTHER" id="PTHR11070">
    <property type="entry name" value="UVRD / RECB / PCRA DNA HELICASE FAMILY MEMBER"/>
    <property type="match status" value="1"/>
</dbReference>
<dbReference type="Gene3D" id="3.40.50.300">
    <property type="entry name" value="P-loop containing nucleotide triphosphate hydrolases"/>
    <property type="match status" value="2"/>
</dbReference>
<evidence type="ECO:0000313" key="7">
    <source>
        <dbReference type="EMBL" id="WGS64997.1"/>
    </source>
</evidence>